<dbReference type="Proteomes" id="UP000315369">
    <property type="component" value="Unassembled WGS sequence"/>
</dbReference>
<dbReference type="InterPro" id="IPR036388">
    <property type="entry name" value="WH-like_DNA-bd_sf"/>
</dbReference>
<comment type="caution">
    <text evidence="5">The sequence shown here is derived from an EMBL/GenBank/DDBJ whole genome shotgun (WGS) entry which is preliminary data.</text>
</comment>
<keyword evidence="2" id="KW-0731">Sigma factor</keyword>
<dbReference type="Gene3D" id="1.10.1740.10">
    <property type="match status" value="1"/>
</dbReference>
<sequence length="237" mass="26232">MSRIMQAREDEDAALERRLSAELLRSVRPVIRRAVGKCLSFAGTLSPEDLEQVAVMAVLRTVDKFDPTRGRQSFGEVAYFRARTACEQYARLHASDVHPSDGAHKGRTVRSTTCTGSNAIRVQRIDIPSHFSDGALGCDPLVDALEAALGERSGRDADDETPEAMLLAAERRALVFEAVRQLASEQRELVSRVFGINRPAQSVRSVAEAWGAPKSRVDRMLARTLVELRELFVDARE</sequence>
<dbReference type="GO" id="GO:0006352">
    <property type="term" value="P:DNA-templated transcription initiation"/>
    <property type="evidence" value="ECO:0007669"/>
    <property type="project" value="InterPro"/>
</dbReference>
<protein>
    <submittedName>
        <fullName evidence="5">Sigma-70 family RNA polymerase sigma factor</fullName>
    </submittedName>
</protein>
<proteinExistence type="predicted"/>
<name>A0A540WZ17_9BACT</name>
<dbReference type="Gene3D" id="1.10.10.10">
    <property type="entry name" value="Winged helix-like DNA-binding domain superfamily/Winged helix DNA-binding domain"/>
    <property type="match status" value="1"/>
</dbReference>
<dbReference type="InterPro" id="IPR013324">
    <property type="entry name" value="RNA_pol_sigma_r3/r4-like"/>
</dbReference>
<dbReference type="SUPFAM" id="SSF88659">
    <property type="entry name" value="Sigma3 and sigma4 domains of RNA polymerase sigma factors"/>
    <property type="match status" value="1"/>
</dbReference>
<keyword evidence="3" id="KW-0238">DNA-binding</keyword>
<organism evidence="5 6">
    <name type="scientific">Myxococcus llanfairpwllgwyngyllgogerychwyrndrobwllllantysiliogogogochensis</name>
    <dbReference type="NCBI Taxonomy" id="2590453"/>
    <lineage>
        <taxon>Bacteria</taxon>
        <taxon>Pseudomonadati</taxon>
        <taxon>Myxococcota</taxon>
        <taxon>Myxococcia</taxon>
        <taxon>Myxococcales</taxon>
        <taxon>Cystobacterineae</taxon>
        <taxon>Myxococcaceae</taxon>
        <taxon>Myxococcus</taxon>
    </lineage>
</organism>
<dbReference type="OrthoDB" id="5385010at2"/>
<evidence type="ECO:0000256" key="4">
    <source>
        <dbReference type="ARBA" id="ARBA00023163"/>
    </source>
</evidence>
<dbReference type="SUPFAM" id="SSF88946">
    <property type="entry name" value="Sigma2 domain of RNA polymerase sigma factors"/>
    <property type="match status" value="1"/>
</dbReference>
<dbReference type="EMBL" id="VIFM01000074">
    <property type="protein sequence ID" value="TQF14237.1"/>
    <property type="molecule type" value="Genomic_DNA"/>
</dbReference>
<dbReference type="GO" id="GO:0003677">
    <property type="term" value="F:DNA binding"/>
    <property type="evidence" value="ECO:0007669"/>
    <property type="project" value="UniProtKB-KW"/>
</dbReference>
<dbReference type="PANTHER" id="PTHR30385:SF4">
    <property type="entry name" value="RNA POLYMERASE SIGMA-E FACTOR"/>
    <property type="match status" value="1"/>
</dbReference>
<evidence type="ECO:0000313" key="5">
    <source>
        <dbReference type="EMBL" id="TQF14237.1"/>
    </source>
</evidence>
<evidence type="ECO:0000256" key="2">
    <source>
        <dbReference type="ARBA" id="ARBA00023082"/>
    </source>
</evidence>
<dbReference type="InterPro" id="IPR013325">
    <property type="entry name" value="RNA_pol_sigma_r2"/>
</dbReference>
<dbReference type="PANTHER" id="PTHR30385">
    <property type="entry name" value="SIGMA FACTOR F FLAGELLAR"/>
    <property type="match status" value="1"/>
</dbReference>
<evidence type="ECO:0000256" key="1">
    <source>
        <dbReference type="ARBA" id="ARBA00023015"/>
    </source>
</evidence>
<dbReference type="AlphaFoldDB" id="A0A540WZ17"/>
<keyword evidence="1" id="KW-0805">Transcription regulation</keyword>
<dbReference type="InterPro" id="IPR014284">
    <property type="entry name" value="RNA_pol_sigma-70_dom"/>
</dbReference>
<evidence type="ECO:0000313" key="6">
    <source>
        <dbReference type="Proteomes" id="UP000315369"/>
    </source>
</evidence>
<accession>A0A540WZ17</accession>
<dbReference type="GO" id="GO:0016987">
    <property type="term" value="F:sigma factor activity"/>
    <property type="evidence" value="ECO:0007669"/>
    <property type="project" value="UniProtKB-KW"/>
</dbReference>
<keyword evidence="4" id="KW-0804">Transcription</keyword>
<dbReference type="RefSeq" id="WP_141644093.1">
    <property type="nucleotide sequence ID" value="NZ_VIFM01000074.1"/>
</dbReference>
<dbReference type="NCBIfam" id="TIGR02937">
    <property type="entry name" value="sigma70-ECF"/>
    <property type="match status" value="1"/>
</dbReference>
<reference evidence="5 6" key="1">
    <citation type="submission" date="2019-06" db="EMBL/GenBank/DDBJ databases">
        <authorList>
            <person name="Livingstone P."/>
            <person name="Whitworth D."/>
        </authorList>
    </citation>
    <scope>NUCLEOTIDE SEQUENCE [LARGE SCALE GENOMIC DNA]</scope>
    <source>
        <strain evidence="5 6">AM401</strain>
    </source>
</reference>
<evidence type="ECO:0000256" key="3">
    <source>
        <dbReference type="ARBA" id="ARBA00023125"/>
    </source>
</evidence>
<keyword evidence="6" id="KW-1185">Reference proteome</keyword>
<gene>
    <name evidence="5" type="ORF">FJV41_19925</name>
</gene>